<dbReference type="KEGG" id="scoe:CP976_06720"/>
<keyword evidence="2" id="KW-0229">DNA integration</keyword>
<evidence type="ECO:0000259" key="6">
    <source>
        <dbReference type="PROSITE" id="PS51898"/>
    </source>
</evidence>
<sequence length="398" mass="45165">MAEPKRIVLSSGKVRYRLMVDAGRDENNKRIQITVTRNTAKECREERDRILHQRAAGTLIVPNKITLAEWLDEWLEYKRRDVEETTIRSYRLALVHVYDQLGHIRLQELSEDHVREFVDELVARGRRAGGERGTRLAISTVEGILIRLRGALQRAVVRKLVSVNVASEVRPSLADKKTDKRERDRPKPWTVAEVQTFIRGIQGDRLFAPLLLSLMGLRPAEVCGQRWKDLDLVNGLLSITLTRTMIGNVRVLEKDTKTAAGERSLPLPRGPWDALLAFQEVQLAEQQRAGEAYTFTGFVVVDELGRPLNTRQLREYAYRTMRRLGLRQVRLYDARHAVLKALALSGVPDVILAAWAGHTNAAFTKRKYVQIEAEDMRGAAAALDAFHGVDQKALSEKL</sequence>
<gene>
    <name evidence="8" type="ORF">CP976_06720</name>
</gene>
<evidence type="ECO:0000256" key="2">
    <source>
        <dbReference type="ARBA" id="ARBA00022908"/>
    </source>
</evidence>
<dbReference type="InterPro" id="IPR010998">
    <property type="entry name" value="Integrase_recombinase_N"/>
</dbReference>
<dbReference type="GO" id="GO:0003677">
    <property type="term" value="F:DNA binding"/>
    <property type="evidence" value="ECO:0007669"/>
    <property type="project" value="UniProtKB-UniRule"/>
</dbReference>
<dbReference type="InterPro" id="IPR004107">
    <property type="entry name" value="Integrase_SAM-like_N"/>
</dbReference>
<evidence type="ECO:0000313" key="8">
    <source>
        <dbReference type="EMBL" id="QEV23866.1"/>
    </source>
</evidence>
<dbReference type="InterPro" id="IPR011010">
    <property type="entry name" value="DNA_brk_join_enz"/>
</dbReference>
<dbReference type="InterPro" id="IPR002104">
    <property type="entry name" value="Integrase_catalytic"/>
</dbReference>
<feature type="domain" description="Tyr recombinase" evidence="6">
    <location>
        <begin position="184"/>
        <end position="381"/>
    </location>
</feature>
<evidence type="ECO:0000256" key="3">
    <source>
        <dbReference type="ARBA" id="ARBA00023125"/>
    </source>
</evidence>
<name>A0A5J6HUG4_STRC4</name>
<protein>
    <submittedName>
        <fullName evidence="8">Site-specific integrase</fullName>
    </submittedName>
</protein>
<dbReference type="Gene3D" id="1.10.443.10">
    <property type="entry name" value="Intergrase catalytic core"/>
    <property type="match status" value="1"/>
</dbReference>
<dbReference type="InterPro" id="IPR050090">
    <property type="entry name" value="Tyrosine_recombinase_XerCD"/>
</dbReference>
<dbReference type="Pfam" id="PF14659">
    <property type="entry name" value="Phage_int_SAM_3"/>
    <property type="match status" value="1"/>
</dbReference>
<dbReference type="Pfam" id="PF00589">
    <property type="entry name" value="Phage_integrase"/>
    <property type="match status" value="1"/>
</dbReference>
<comment type="similarity">
    <text evidence="1">Belongs to the 'phage' integrase family.</text>
</comment>
<dbReference type="PROSITE" id="PS51900">
    <property type="entry name" value="CB"/>
    <property type="match status" value="1"/>
</dbReference>
<dbReference type="EMBL" id="CP023694">
    <property type="protein sequence ID" value="QEV23866.1"/>
    <property type="molecule type" value="Genomic_DNA"/>
</dbReference>
<dbReference type="GeneID" id="91415779"/>
<dbReference type="AlphaFoldDB" id="A0A5J6HUG4"/>
<dbReference type="RefSeq" id="WP_150479489.1">
    <property type="nucleotide sequence ID" value="NZ_BMTB01000010.1"/>
</dbReference>
<reference evidence="8 9" key="1">
    <citation type="submission" date="2017-09" db="EMBL/GenBank/DDBJ databases">
        <authorList>
            <person name="Lee N."/>
            <person name="Cho B.-K."/>
        </authorList>
    </citation>
    <scope>NUCLEOTIDE SEQUENCE [LARGE SCALE GENOMIC DNA]</scope>
    <source>
        <strain evidence="8 9">ATCC 13740</strain>
    </source>
</reference>
<dbReference type="InterPro" id="IPR013762">
    <property type="entry name" value="Integrase-like_cat_sf"/>
</dbReference>
<evidence type="ECO:0000259" key="7">
    <source>
        <dbReference type="PROSITE" id="PS51900"/>
    </source>
</evidence>
<dbReference type="CDD" id="cd01189">
    <property type="entry name" value="INT_ICEBs1_C_like"/>
    <property type="match status" value="1"/>
</dbReference>
<dbReference type="Proteomes" id="UP000326598">
    <property type="component" value="Chromosome"/>
</dbReference>
<evidence type="ECO:0000256" key="4">
    <source>
        <dbReference type="ARBA" id="ARBA00023172"/>
    </source>
</evidence>
<evidence type="ECO:0000256" key="5">
    <source>
        <dbReference type="PROSITE-ProRule" id="PRU01248"/>
    </source>
</evidence>
<dbReference type="GO" id="GO:0015074">
    <property type="term" value="P:DNA integration"/>
    <property type="evidence" value="ECO:0007669"/>
    <property type="project" value="UniProtKB-KW"/>
</dbReference>
<keyword evidence="3 5" id="KW-0238">DNA-binding</keyword>
<dbReference type="PROSITE" id="PS51898">
    <property type="entry name" value="TYR_RECOMBINASE"/>
    <property type="match status" value="1"/>
</dbReference>
<dbReference type="PANTHER" id="PTHR30349">
    <property type="entry name" value="PHAGE INTEGRASE-RELATED"/>
    <property type="match status" value="1"/>
</dbReference>
<dbReference type="SUPFAM" id="SSF56349">
    <property type="entry name" value="DNA breaking-rejoining enzymes"/>
    <property type="match status" value="1"/>
</dbReference>
<keyword evidence="4" id="KW-0233">DNA recombination</keyword>
<dbReference type="Gene3D" id="1.10.150.130">
    <property type="match status" value="1"/>
</dbReference>
<accession>A0A5J6HUG4</accession>
<dbReference type="PANTHER" id="PTHR30349:SF64">
    <property type="entry name" value="PROPHAGE INTEGRASE INTD-RELATED"/>
    <property type="match status" value="1"/>
</dbReference>
<feature type="domain" description="Core-binding (CB)" evidence="7">
    <location>
        <begin position="65"/>
        <end position="156"/>
    </location>
</feature>
<evidence type="ECO:0000256" key="1">
    <source>
        <dbReference type="ARBA" id="ARBA00008857"/>
    </source>
</evidence>
<dbReference type="GO" id="GO:0006310">
    <property type="term" value="P:DNA recombination"/>
    <property type="evidence" value="ECO:0007669"/>
    <property type="project" value="UniProtKB-KW"/>
</dbReference>
<evidence type="ECO:0000313" key="9">
    <source>
        <dbReference type="Proteomes" id="UP000326598"/>
    </source>
</evidence>
<dbReference type="InterPro" id="IPR044068">
    <property type="entry name" value="CB"/>
</dbReference>
<organism evidence="8 9">
    <name type="scientific">Streptomyces coeruleorubidus</name>
    <dbReference type="NCBI Taxonomy" id="116188"/>
    <lineage>
        <taxon>Bacteria</taxon>
        <taxon>Bacillati</taxon>
        <taxon>Actinomycetota</taxon>
        <taxon>Actinomycetes</taxon>
        <taxon>Kitasatosporales</taxon>
        <taxon>Streptomycetaceae</taxon>
        <taxon>Streptomyces</taxon>
    </lineage>
</organism>
<proteinExistence type="inferred from homology"/>